<gene>
    <name evidence="1" type="ORF">MON38_06675</name>
</gene>
<dbReference type="SUPFAM" id="SSF110296">
    <property type="entry name" value="Oligoxyloglucan reducing end-specific cellobiohydrolase"/>
    <property type="match status" value="2"/>
</dbReference>
<protein>
    <submittedName>
        <fullName evidence="1">T9SS type A sorting domain-containing protein</fullName>
    </submittedName>
</protein>
<dbReference type="Proteomes" id="UP001139193">
    <property type="component" value="Unassembled WGS sequence"/>
</dbReference>
<dbReference type="RefSeq" id="WP_241935380.1">
    <property type="nucleotide sequence ID" value="NZ_JALBGC010000002.1"/>
</dbReference>
<evidence type="ECO:0000313" key="1">
    <source>
        <dbReference type="EMBL" id="MCI1187098.1"/>
    </source>
</evidence>
<dbReference type="PANTHER" id="PTHR43739">
    <property type="entry name" value="XYLOGLUCANASE (EUROFUNG)"/>
    <property type="match status" value="1"/>
</dbReference>
<dbReference type="NCBIfam" id="TIGR04183">
    <property type="entry name" value="Por_Secre_tail"/>
    <property type="match status" value="1"/>
</dbReference>
<dbReference type="AlphaFoldDB" id="A0A9X1VFF7"/>
<keyword evidence="2" id="KW-1185">Reference proteome</keyword>
<dbReference type="Gene3D" id="2.60.40.10">
    <property type="entry name" value="Immunoglobulins"/>
    <property type="match status" value="1"/>
</dbReference>
<dbReference type="CDD" id="cd15482">
    <property type="entry name" value="Sialidase_non-viral"/>
    <property type="match status" value="1"/>
</dbReference>
<dbReference type="InterPro" id="IPR026444">
    <property type="entry name" value="Secre_tail"/>
</dbReference>
<dbReference type="InterPro" id="IPR013783">
    <property type="entry name" value="Ig-like_fold"/>
</dbReference>
<dbReference type="InterPro" id="IPR015943">
    <property type="entry name" value="WD40/YVTN_repeat-like_dom_sf"/>
</dbReference>
<name>A0A9X1VFF7_9BACT</name>
<dbReference type="GO" id="GO:0010411">
    <property type="term" value="P:xyloglucan metabolic process"/>
    <property type="evidence" value="ECO:0007669"/>
    <property type="project" value="TreeGrafter"/>
</dbReference>
<sequence>MMNFFSPYRLRQGFAVGLLGLLFSGSFHLSLPATGRHAPGWMAELEGEDEENDADRPRPDRPDLALLQDMDRTRDPATGTVPTERLLDAARYNEARLKSLALAQRGTATTGLANASWVERGPSNVGGRLLALLVDPTDATGNTVWAGAAGGGLWKATNASSGSIAWTNANSYFNNLAVSALAAVPGTSPLVMYCGTGEGFFNLDAVRGAGIYKSTDGGTTWAPLAATVSNSDFWRIQKIVVHPVTKDVYAATRSGGLYRSKDGGSTWAQVLNTTTSQASASTRVSDIEIAADNKIFVSFGIFNTDGIYRSSTGDAGSWTNLNALSGSGLPTPASGTYERIELACAPSDATRVYAAFQSSDPSTPILDIYRSLDGGTTWQALPKPNDADTGIGADYTRSQAWYDLPLAVSPTDPNTLWAGGIDLFKTTNAGAATASSVSWQQVTHWYGGFGFQDVHADQHAIAFPNGSGSKIYVGNDGGFYASTNPTAAIPTLTAGNAGLNVTQFYGVAMHPTNANYFLAGAQDNGTHKFTAAGVNATTEVTGGDGGLSAIDQDVASNQFTSYVYNDYFRSTDGGASFTEFELSASSGSFINPWDYDSQANVLYAGWNTNTYLAWTNPLTASNFHNARTNTPALPANSGDVAFVGISPLTANRIYLGTGSSFTANVNDGGLLYRVDNANTNNPTIKTLYTGPVNTSVSCVAVDPGNEQHLLVTLSNYGIVSVLETTNADAATPTWTSVEGALPDMPVRWALFDPRNTTRALLATEMGVYATDRLNGSSTAWNPITNGPLNVRVDMLRYRAGDKLVAAATHGRGLFTSAIFNPATPLPVTLTSLAATREASGAAVRWQTASEQRSARFEVERSIDAVNYQKVGSVAAAGNSSSARSYTFPDATAGLGAYYYRLRQVDTDGTVTYSAPVALAAAASAGNALLSSVYPVPFRHELNIELTQPAASGASLELVDAQGRRAWAGTIATTGRQLQVSIPAAVAPGTYVLTVRANGQLVRRRVVKE</sequence>
<organism evidence="1 2">
    <name type="scientific">Hymenobacter cyanobacteriorum</name>
    <dbReference type="NCBI Taxonomy" id="2926463"/>
    <lineage>
        <taxon>Bacteria</taxon>
        <taxon>Pseudomonadati</taxon>
        <taxon>Bacteroidota</taxon>
        <taxon>Cytophagia</taxon>
        <taxon>Cytophagales</taxon>
        <taxon>Hymenobacteraceae</taxon>
        <taxon>Hymenobacter</taxon>
    </lineage>
</organism>
<dbReference type="Gene3D" id="2.130.10.10">
    <property type="entry name" value="YVTN repeat-like/Quinoprotein amine dehydrogenase"/>
    <property type="match status" value="3"/>
</dbReference>
<dbReference type="PANTHER" id="PTHR43739:SF5">
    <property type="entry name" value="EXO-ALPHA-SIALIDASE"/>
    <property type="match status" value="1"/>
</dbReference>
<comment type="caution">
    <text evidence="1">The sequence shown here is derived from an EMBL/GenBank/DDBJ whole genome shotgun (WGS) entry which is preliminary data.</text>
</comment>
<evidence type="ECO:0000313" key="2">
    <source>
        <dbReference type="Proteomes" id="UP001139193"/>
    </source>
</evidence>
<dbReference type="InterPro" id="IPR052025">
    <property type="entry name" value="Xyloglucanase_GH74"/>
</dbReference>
<reference evidence="1" key="1">
    <citation type="submission" date="2022-03" db="EMBL/GenBank/DDBJ databases">
        <title>Bacterial whole genome sequence for Hymenobacter sp. DH14.</title>
        <authorList>
            <person name="Le V."/>
        </authorList>
    </citation>
    <scope>NUCLEOTIDE SEQUENCE</scope>
    <source>
        <strain evidence="1">DH14</strain>
    </source>
</reference>
<accession>A0A9X1VFF7</accession>
<dbReference type="EMBL" id="JALBGC010000002">
    <property type="protein sequence ID" value="MCI1187098.1"/>
    <property type="molecule type" value="Genomic_DNA"/>
</dbReference>
<proteinExistence type="predicted"/>